<reference evidence="3" key="1">
    <citation type="journal article" date="2019" name="Int. J. Syst. Evol. Microbiol.">
        <title>The Global Catalogue of Microorganisms (GCM) 10K type strain sequencing project: providing services to taxonomists for standard genome sequencing and annotation.</title>
        <authorList>
            <consortium name="The Broad Institute Genomics Platform"/>
            <consortium name="The Broad Institute Genome Sequencing Center for Infectious Disease"/>
            <person name="Wu L."/>
            <person name="Ma J."/>
        </authorList>
    </citation>
    <scope>NUCLEOTIDE SEQUENCE [LARGE SCALE GENOMIC DNA]</scope>
    <source>
        <strain evidence="3">JCM 15443</strain>
    </source>
</reference>
<sequence length="144" mass="15231">MFRIPALLACVLLSGAGARCVITQAQLEMPEYSALRASTGMLAVRIECDVSSEPVRLQLEGAGLSATLDQQLQLTVYNTSSGRPPTQVQVPLILTMGQGLALLTGLTVNGSQTLRFPLTAQAGQWVPVGTYGLPLTLSLRPLLP</sequence>
<protein>
    <recommendedName>
        <fullName evidence="4">Water stress and hypersensitive response domain-containing protein</fullName>
    </recommendedName>
</protein>
<keyword evidence="1" id="KW-0732">Signal</keyword>
<proteinExistence type="predicted"/>
<evidence type="ECO:0000313" key="3">
    <source>
        <dbReference type="Proteomes" id="UP000661918"/>
    </source>
</evidence>
<dbReference type="Proteomes" id="UP000661918">
    <property type="component" value="Unassembled WGS sequence"/>
</dbReference>
<accession>A0ABQ2GXY9</accession>
<evidence type="ECO:0000256" key="1">
    <source>
        <dbReference type="SAM" id="SignalP"/>
    </source>
</evidence>
<gene>
    <name evidence="2" type="ORF">GCM10010841_27290</name>
</gene>
<dbReference type="EMBL" id="BMOM01000029">
    <property type="protein sequence ID" value="GGM17665.1"/>
    <property type="molecule type" value="Genomic_DNA"/>
</dbReference>
<organism evidence="2 3">
    <name type="scientific">Deinococcus aerophilus</name>
    <dbReference type="NCBI Taxonomy" id="522488"/>
    <lineage>
        <taxon>Bacteria</taxon>
        <taxon>Thermotogati</taxon>
        <taxon>Deinococcota</taxon>
        <taxon>Deinococci</taxon>
        <taxon>Deinococcales</taxon>
        <taxon>Deinococcaceae</taxon>
        <taxon>Deinococcus</taxon>
    </lineage>
</organism>
<keyword evidence="3" id="KW-1185">Reference proteome</keyword>
<feature type="chain" id="PRO_5046062576" description="Water stress and hypersensitive response domain-containing protein" evidence="1">
    <location>
        <begin position="19"/>
        <end position="144"/>
    </location>
</feature>
<evidence type="ECO:0008006" key="4">
    <source>
        <dbReference type="Google" id="ProtNLM"/>
    </source>
</evidence>
<name>A0ABQ2GXY9_9DEIO</name>
<evidence type="ECO:0000313" key="2">
    <source>
        <dbReference type="EMBL" id="GGM17665.1"/>
    </source>
</evidence>
<feature type="signal peptide" evidence="1">
    <location>
        <begin position="1"/>
        <end position="18"/>
    </location>
</feature>
<comment type="caution">
    <text evidence="2">The sequence shown here is derived from an EMBL/GenBank/DDBJ whole genome shotgun (WGS) entry which is preliminary data.</text>
</comment>